<comment type="caution">
    <text evidence="4">The sequence shown here is derived from an EMBL/GenBank/DDBJ whole genome shotgun (WGS) entry which is preliminary data.</text>
</comment>
<dbReference type="InterPro" id="IPR013154">
    <property type="entry name" value="ADH-like_N"/>
</dbReference>
<comment type="similarity">
    <text evidence="1">Belongs to the zinc-containing alcohol dehydrogenase family. Quinone oxidoreductase subfamily.</text>
</comment>
<dbReference type="InterPro" id="IPR020843">
    <property type="entry name" value="ER"/>
</dbReference>
<feature type="compositionally biased region" description="Acidic residues" evidence="2">
    <location>
        <begin position="1620"/>
        <end position="1630"/>
    </location>
</feature>
<dbReference type="Gene3D" id="3.90.180.10">
    <property type="entry name" value="Medium-chain alcohol dehydrogenases, catalytic domain"/>
    <property type="match status" value="1"/>
</dbReference>
<dbReference type="GO" id="GO:0070182">
    <property type="term" value="F:DNA polymerase binding"/>
    <property type="evidence" value="ECO:0007669"/>
    <property type="project" value="TreeGrafter"/>
</dbReference>
<sequence>MDQSKVFTKIKELGHVHSKREELREFCNLKFDQIIKFLPRRILNTDGGDLLGCILNGLPDNAGACRHKVKVIEVVLKTMRKEATSLTHCGDVTSRLCLELPRLPVEDLVRWSDDSVQSIVDDSDVNMIWRDVLPECINAISSYDTIKHCGTEMTSSEYKEQCVHTLCQCKWQEKQLVQLTATFKDMQLSRNNHKQVVNKICSYVMDIPPDTLPPLVHQLLKLCKTYNLEIVLSHLSHYFSSRLYSKLEPPPQDSESTTIDIDDIVPHSSAELSRCLSTCIYHISQGAADPELVRKHIKQWPKTQLLRAPFLIDLALAMSDKGADFRSVCLDVIRLAIEQRALDDLRTRESAWVRSVIGPDVDVASLLKILTTESANHRQLTVVGLIHLAFLLLSTFRLKPVAQTCWSHGKLILVRLSKSQPECAAHILSQLADKLAGDTTQKQYSDCLYILCKLTPVSIERCSQLSTILENCQPTPTDFRSAAAVLDAVHPLLNFSTRSRDTLVMVCRKGLYSRDSQHRCLALSGFLTVLRHVKVRNNSTSHSQQYSEQYSTHSYLTQVAVDLHATQQGNAVTSRVRNEAMCMEVVSILRRCLLQDALVKQLLYTKIYECAQDKPSLHEGILELLYEQLSKYLPDGSSTAQLLMDNCVQINGVSAVLNEPIARLLYTVAQFLQPCDDEDLEDILASQSVETGSAYLKSKLGIIMDQLCSCENLGNIDMVKATSVNPLDAKQRAPKPTIEATPRILGFDGSGIVVDKGADANLFKVGDEVFFTGFVARSGSNAQYTAVDQYLVGPKPKKLTFEEAAAMPLTALTTFESICDRLSISEKDKGKRLLVINSAGGVGSVATQLGKILGLTVIGTASRPETVAFSRKFGADLVLNHTQDLTSQLKENGLEDGVDFILVNYDPAPYWNILPSLIKPEGKICLLVESNTPVTLTPLKDKSLTLVYEMMYTRHKYNTAGRIRQYEILKQVSQLLDEGKLKCTLTKTMSPINAANLREAHRIIEEKKMEDPGLSDITPESKAKCMKVQQVLQCYETLIAHQIMQWNITSTNSALKIHKLFKACNELIERTKIPSKSAKKGNKTLNETKDTIEKSTQKSQKSQKSQKEKGKAPVKLSNLVKDKAGPFKPLPCVWDIKLCVRVVELLYSENVPWSSLEQRNHIRIRRDFHLWALKNIQSVLTEQLEKKSVAIHCVSIATILYRRCICRFQDMCDFDDQSTLGCLEVFKICLTLLFSPTYSFKIDALLSAITDSTEPSPAAYIAIILESIHSALQHIEDESVPDERDLVVKKQLAMLIQIATLLFEVPVTSCPAMTGIIVKYEDYIRNSKQDCLPLIGAVLTAGARDQQESQMLDELLGKLASALGRIDEEDTSLATQETSEYSTIDARSGHGVLSTICTHLGARAKGVEHLQARARDLAAALPFATHATSQRIEREITDVYKSLVVQLCQMTSWTAKCCKLRCNVGGGSERVLSAAVKLYSLLAAMAKQIDIHVAQQVRFEGLLKQSGKKLSTVTDNFITYLEGAQEQQHNASKVLRETKLIPKLVLEAEQYSKRVILLASKAKLNWQQYLSLGTARDFRIKAPILEQALNAREEVNETRDEDDVDINDAATEIVDRLSDAEPDDNDDSNEETSRKKRRRVS</sequence>
<proteinExistence type="inferred from homology"/>
<dbReference type="SUPFAM" id="SSF50129">
    <property type="entry name" value="GroES-like"/>
    <property type="match status" value="1"/>
</dbReference>
<dbReference type="GO" id="GO:0006281">
    <property type="term" value="P:DNA repair"/>
    <property type="evidence" value="ECO:0007669"/>
    <property type="project" value="InterPro"/>
</dbReference>
<dbReference type="PANTHER" id="PTHR21818:SF0">
    <property type="entry name" value="FANCONI ANEMIA GROUP I PROTEIN"/>
    <property type="match status" value="1"/>
</dbReference>
<dbReference type="Pfam" id="PF00107">
    <property type="entry name" value="ADH_zinc_N"/>
    <property type="match status" value="1"/>
</dbReference>
<dbReference type="InterPro" id="IPR011032">
    <property type="entry name" value="GroES-like_sf"/>
</dbReference>
<dbReference type="Pfam" id="PF08240">
    <property type="entry name" value="ADH_N"/>
    <property type="match status" value="1"/>
</dbReference>
<dbReference type="InterPro" id="IPR029312">
    <property type="entry name" value="FANCI_HD2"/>
</dbReference>
<dbReference type="Pfam" id="PF14678">
    <property type="entry name" value="FANCI_S4"/>
    <property type="match status" value="1"/>
</dbReference>
<evidence type="ECO:0000313" key="5">
    <source>
        <dbReference type="Proteomes" id="UP000494106"/>
    </source>
</evidence>
<accession>A0A8S1B482</accession>
<feature type="region of interest" description="Disordered" evidence="2">
    <location>
        <begin position="1593"/>
        <end position="1641"/>
    </location>
</feature>
<dbReference type="Pfam" id="PF14676">
    <property type="entry name" value="FANCI_S2"/>
    <property type="match status" value="1"/>
</dbReference>
<protein>
    <recommendedName>
        <fullName evidence="3">Enoyl reductase (ER) domain-containing protein</fullName>
    </recommendedName>
</protein>
<gene>
    <name evidence="4" type="ORF">APLA_LOCUS14253</name>
</gene>
<dbReference type="GO" id="GO:0008270">
    <property type="term" value="F:zinc ion binding"/>
    <property type="evidence" value="ECO:0007669"/>
    <property type="project" value="InterPro"/>
</dbReference>
<evidence type="ECO:0000256" key="1">
    <source>
        <dbReference type="ARBA" id="ARBA00010371"/>
    </source>
</evidence>
<dbReference type="InterPro" id="IPR036291">
    <property type="entry name" value="NAD(P)-bd_dom_sf"/>
</dbReference>
<feature type="domain" description="Enoyl reductase (ER)" evidence="3">
    <location>
        <begin position="697"/>
        <end position="1009"/>
    </location>
</feature>
<evidence type="ECO:0000256" key="2">
    <source>
        <dbReference type="SAM" id="MobiDB-lite"/>
    </source>
</evidence>
<dbReference type="PANTHER" id="PTHR21818">
    <property type="entry name" value="BC025462 PROTEIN"/>
    <property type="match status" value="1"/>
</dbReference>
<dbReference type="InterPro" id="IPR029314">
    <property type="entry name" value="FANCI_S4"/>
</dbReference>
<dbReference type="InterPro" id="IPR026171">
    <property type="entry name" value="FANCI"/>
</dbReference>
<feature type="region of interest" description="Disordered" evidence="2">
    <location>
        <begin position="1075"/>
        <end position="1115"/>
    </location>
</feature>
<name>A0A8S1B482_ARCPL</name>
<dbReference type="Gene3D" id="3.40.50.720">
    <property type="entry name" value="NAD(P)-binding Rossmann-like Domain"/>
    <property type="match status" value="1"/>
</dbReference>
<dbReference type="GO" id="GO:0016491">
    <property type="term" value="F:oxidoreductase activity"/>
    <property type="evidence" value="ECO:0007669"/>
    <property type="project" value="InterPro"/>
</dbReference>
<evidence type="ECO:0000313" key="4">
    <source>
        <dbReference type="EMBL" id="CAB3253715.1"/>
    </source>
</evidence>
<dbReference type="CDD" id="cd08252">
    <property type="entry name" value="AL_MDR"/>
    <property type="match status" value="1"/>
</dbReference>
<dbReference type="Pfam" id="PF14675">
    <property type="entry name" value="FANCI_S1"/>
    <property type="match status" value="1"/>
</dbReference>
<dbReference type="NCBIfam" id="TIGR02817">
    <property type="entry name" value="adh_fam_1"/>
    <property type="match status" value="1"/>
</dbReference>
<dbReference type="PROSITE" id="PS01162">
    <property type="entry name" value="QOR_ZETA_CRYSTAL"/>
    <property type="match status" value="1"/>
</dbReference>
<dbReference type="Pfam" id="PF14677">
    <property type="entry name" value="FANCI_S3"/>
    <property type="match status" value="1"/>
</dbReference>
<dbReference type="InterPro" id="IPR029308">
    <property type="entry name" value="FANCI_S1"/>
</dbReference>
<keyword evidence="5" id="KW-1185">Reference proteome</keyword>
<dbReference type="SMART" id="SM00829">
    <property type="entry name" value="PKS_ER"/>
    <property type="match status" value="1"/>
</dbReference>
<dbReference type="InterPro" id="IPR029313">
    <property type="entry name" value="FANCI_S3"/>
</dbReference>
<dbReference type="Pfam" id="PF14680">
    <property type="entry name" value="FANCI_HD2"/>
    <property type="match status" value="1"/>
</dbReference>
<dbReference type="SUPFAM" id="SSF51735">
    <property type="entry name" value="NAD(P)-binding Rossmann-fold domains"/>
    <property type="match status" value="1"/>
</dbReference>
<dbReference type="InterPro" id="IPR002364">
    <property type="entry name" value="Quin_OxRdtase/zeta-crystal_CS"/>
</dbReference>
<dbReference type="EMBL" id="CADEBC010000561">
    <property type="protein sequence ID" value="CAB3253715.1"/>
    <property type="molecule type" value="Genomic_DNA"/>
</dbReference>
<dbReference type="OrthoDB" id="195089at2759"/>
<dbReference type="InterPro" id="IPR029315">
    <property type="entry name" value="FANCI_S2"/>
</dbReference>
<evidence type="ECO:0000259" key="3">
    <source>
        <dbReference type="SMART" id="SM00829"/>
    </source>
</evidence>
<dbReference type="Proteomes" id="UP000494106">
    <property type="component" value="Unassembled WGS sequence"/>
</dbReference>
<organism evidence="4 5">
    <name type="scientific">Arctia plantaginis</name>
    <name type="common">Wood tiger moth</name>
    <name type="synonym">Phalaena plantaginis</name>
    <dbReference type="NCBI Taxonomy" id="874455"/>
    <lineage>
        <taxon>Eukaryota</taxon>
        <taxon>Metazoa</taxon>
        <taxon>Ecdysozoa</taxon>
        <taxon>Arthropoda</taxon>
        <taxon>Hexapoda</taxon>
        <taxon>Insecta</taxon>
        <taxon>Pterygota</taxon>
        <taxon>Neoptera</taxon>
        <taxon>Endopterygota</taxon>
        <taxon>Lepidoptera</taxon>
        <taxon>Glossata</taxon>
        <taxon>Ditrysia</taxon>
        <taxon>Noctuoidea</taxon>
        <taxon>Erebidae</taxon>
        <taxon>Arctiinae</taxon>
        <taxon>Arctia</taxon>
    </lineage>
</organism>
<feature type="compositionally biased region" description="Basic and acidic residues" evidence="2">
    <location>
        <begin position="1086"/>
        <end position="1096"/>
    </location>
</feature>
<reference evidence="4 5" key="1">
    <citation type="submission" date="2020-04" db="EMBL/GenBank/DDBJ databases">
        <authorList>
            <person name="Wallbank WR R."/>
            <person name="Pardo Diaz C."/>
            <person name="Kozak K."/>
            <person name="Martin S."/>
            <person name="Jiggins C."/>
            <person name="Moest M."/>
            <person name="Warren A I."/>
            <person name="Byers J.R.P. K."/>
            <person name="Montejo-Kovacevich G."/>
            <person name="Yen C E."/>
        </authorList>
    </citation>
    <scope>NUCLEOTIDE SEQUENCE [LARGE SCALE GENOMIC DNA]</scope>
</reference>
<dbReference type="InterPro" id="IPR014182">
    <property type="entry name" value="ADH_Zn_typ-1"/>
</dbReference>
<dbReference type="InterPro" id="IPR013149">
    <property type="entry name" value="ADH-like_C"/>
</dbReference>